<gene>
    <name evidence="1" type="ORF">FWK35_00025025</name>
</gene>
<dbReference type="OrthoDB" id="6687646at2759"/>
<protein>
    <submittedName>
        <fullName evidence="1">Protein ALP1-like</fullName>
    </submittedName>
</protein>
<keyword evidence="2" id="KW-1185">Reference proteome</keyword>
<evidence type="ECO:0000313" key="2">
    <source>
        <dbReference type="Proteomes" id="UP000478052"/>
    </source>
</evidence>
<comment type="caution">
    <text evidence="1">The sequence shown here is derived from an EMBL/GenBank/DDBJ whole genome shotgun (WGS) entry which is preliminary data.</text>
</comment>
<dbReference type="EMBL" id="VUJU01005904">
    <property type="protein sequence ID" value="KAF0749970.1"/>
    <property type="molecule type" value="Genomic_DNA"/>
</dbReference>
<organism evidence="1 2">
    <name type="scientific">Aphis craccivora</name>
    <name type="common">Cowpea aphid</name>
    <dbReference type="NCBI Taxonomy" id="307492"/>
    <lineage>
        <taxon>Eukaryota</taxon>
        <taxon>Metazoa</taxon>
        <taxon>Ecdysozoa</taxon>
        <taxon>Arthropoda</taxon>
        <taxon>Hexapoda</taxon>
        <taxon>Insecta</taxon>
        <taxon>Pterygota</taxon>
        <taxon>Neoptera</taxon>
        <taxon>Paraneoptera</taxon>
        <taxon>Hemiptera</taxon>
        <taxon>Sternorrhyncha</taxon>
        <taxon>Aphidomorpha</taxon>
        <taxon>Aphidoidea</taxon>
        <taxon>Aphididae</taxon>
        <taxon>Aphidini</taxon>
        <taxon>Aphis</taxon>
        <taxon>Aphis</taxon>
    </lineage>
</organism>
<proteinExistence type="predicted"/>
<reference evidence="1 2" key="1">
    <citation type="submission" date="2019-08" db="EMBL/GenBank/DDBJ databases">
        <title>Whole genome of Aphis craccivora.</title>
        <authorList>
            <person name="Voronova N.V."/>
            <person name="Shulinski R.S."/>
            <person name="Bandarenka Y.V."/>
            <person name="Zhorov D.G."/>
            <person name="Warner D."/>
        </authorList>
    </citation>
    <scope>NUCLEOTIDE SEQUENCE [LARGE SCALE GENOMIC DNA]</scope>
    <source>
        <strain evidence="1">180601</strain>
        <tissue evidence="1">Whole Body</tissue>
    </source>
</reference>
<name>A0A6G0Y6P6_APHCR</name>
<dbReference type="Proteomes" id="UP000478052">
    <property type="component" value="Unassembled WGS sequence"/>
</dbReference>
<dbReference type="AlphaFoldDB" id="A0A6G0Y6P6"/>
<accession>A0A6G0Y6P6</accession>
<sequence>MNNNKKRLALLALLRLRKKRKFNKQPSTRRYWVHPMLEVRYVEGAFYTTFNKLLEDEIKFFNYFRKSFGTFNNILDQIANLIRRQDTQLRLCVPPKEMLVITIRYETILIKYLLNNSRHNAI</sequence>
<evidence type="ECO:0000313" key="1">
    <source>
        <dbReference type="EMBL" id="KAF0749970.1"/>
    </source>
</evidence>